<dbReference type="Proteomes" id="UP000809789">
    <property type="component" value="Unassembled WGS sequence"/>
</dbReference>
<dbReference type="EMBL" id="JAESVG020000006">
    <property type="protein sequence ID" value="KAG8626634.1"/>
    <property type="molecule type" value="Genomic_DNA"/>
</dbReference>
<sequence length="290" mass="33238">MAKSKKAMKTKKMSRSEAPKPFQFFDLPLEVRCIVYHHVSMLSNKNTICLFEYEIGNTWHEQDSASIRFDYGPLESDQLMVKKDLGNLARSCRAAYNESVVTLYQSLHLYITLLGQTRKVPSPWRRLPSTKLFKHIKSVSLDINVSPDTLESFPRILEMFDWGAGLTNLTITWTVEAPYADDAGHYLCWALLEESLGCNWELALESRAIRAISRGSEEKMEVAWEKVKIKGKLVTQANKHGHNYSEGYEDGGFLDYIRDAEERRVEKLNLAESDTSKVTCIQTTAIDTWR</sequence>
<gene>
    <name evidence="1" type="ORF">KVT40_005579</name>
</gene>
<proteinExistence type="predicted"/>
<accession>A0A8K0L1E9</accession>
<keyword evidence="2" id="KW-1185">Reference proteome</keyword>
<evidence type="ECO:0000313" key="2">
    <source>
        <dbReference type="Proteomes" id="UP000809789"/>
    </source>
</evidence>
<protein>
    <submittedName>
        <fullName evidence="1">Uncharacterized protein</fullName>
    </submittedName>
</protein>
<reference evidence="1" key="1">
    <citation type="submission" date="2021-07" db="EMBL/GenBank/DDBJ databases">
        <title>Elsinoe batatas strain:CRI-CJ2 Genome sequencing and assembly.</title>
        <authorList>
            <person name="Huang L."/>
        </authorList>
    </citation>
    <scope>NUCLEOTIDE SEQUENCE</scope>
    <source>
        <strain evidence="1">CRI-CJ2</strain>
    </source>
</reference>
<organism evidence="1 2">
    <name type="scientific">Elsinoe batatas</name>
    <dbReference type="NCBI Taxonomy" id="2601811"/>
    <lineage>
        <taxon>Eukaryota</taxon>
        <taxon>Fungi</taxon>
        <taxon>Dikarya</taxon>
        <taxon>Ascomycota</taxon>
        <taxon>Pezizomycotina</taxon>
        <taxon>Dothideomycetes</taxon>
        <taxon>Dothideomycetidae</taxon>
        <taxon>Myriangiales</taxon>
        <taxon>Elsinoaceae</taxon>
        <taxon>Elsinoe</taxon>
    </lineage>
</organism>
<name>A0A8K0L1E9_9PEZI</name>
<evidence type="ECO:0000313" key="1">
    <source>
        <dbReference type="EMBL" id="KAG8626634.1"/>
    </source>
</evidence>
<dbReference type="AlphaFoldDB" id="A0A8K0L1E9"/>
<comment type="caution">
    <text evidence="1">The sequence shown here is derived from an EMBL/GenBank/DDBJ whole genome shotgun (WGS) entry which is preliminary data.</text>
</comment>